<dbReference type="Gene3D" id="3.40.50.300">
    <property type="entry name" value="P-loop containing nucleotide triphosphate hydrolases"/>
    <property type="match status" value="1"/>
</dbReference>
<dbReference type="InterPro" id="IPR008728">
    <property type="entry name" value="Elongator_complex_protein_4"/>
</dbReference>
<dbReference type="GO" id="GO:0033588">
    <property type="term" value="C:elongator holoenzyme complex"/>
    <property type="evidence" value="ECO:0007669"/>
    <property type="project" value="InterPro"/>
</dbReference>
<dbReference type="AlphaFoldDB" id="A0AAP0I8V1"/>
<keyword evidence="7" id="KW-0819">tRNA processing</keyword>
<evidence type="ECO:0000256" key="4">
    <source>
        <dbReference type="ARBA" id="ARBA00007573"/>
    </source>
</evidence>
<name>A0AAP0I8V1_9MAGN</name>
<comment type="caution">
    <text evidence="10">The sequence shown here is derived from an EMBL/GenBank/DDBJ whole genome shotgun (WGS) entry which is preliminary data.</text>
</comment>
<accession>A0AAP0I8V1</accession>
<feature type="region of interest" description="Disordered" evidence="9">
    <location>
        <begin position="340"/>
        <end position="364"/>
    </location>
</feature>
<dbReference type="SUPFAM" id="SSF52540">
    <property type="entry name" value="P-loop containing nucleoside triphosphate hydrolases"/>
    <property type="match status" value="1"/>
</dbReference>
<protein>
    <recommendedName>
        <fullName evidence="5">Elongator complex protein 4</fullName>
    </recommendedName>
</protein>
<organism evidence="10 11">
    <name type="scientific">Stephania japonica</name>
    <dbReference type="NCBI Taxonomy" id="461633"/>
    <lineage>
        <taxon>Eukaryota</taxon>
        <taxon>Viridiplantae</taxon>
        <taxon>Streptophyta</taxon>
        <taxon>Embryophyta</taxon>
        <taxon>Tracheophyta</taxon>
        <taxon>Spermatophyta</taxon>
        <taxon>Magnoliopsida</taxon>
        <taxon>Ranunculales</taxon>
        <taxon>Menispermaceae</taxon>
        <taxon>Menispermoideae</taxon>
        <taxon>Cissampelideae</taxon>
        <taxon>Stephania</taxon>
    </lineage>
</organism>
<evidence type="ECO:0000313" key="10">
    <source>
        <dbReference type="EMBL" id="KAK9110772.1"/>
    </source>
</evidence>
<dbReference type="EMBL" id="JBBNAE010000007">
    <property type="protein sequence ID" value="KAK9110772.1"/>
    <property type="molecule type" value="Genomic_DNA"/>
</dbReference>
<evidence type="ECO:0000256" key="8">
    <source>
        <dbReference type="ARBA" id="ARBA00023242"/>
    </source>
</evidence>
<dbReference type="Proteomes" id="UP001417504">
    <property type="component" value="Unassembled WGS sequence"/>
</dbReference>
<evidence type="ECO:0000256" key="5">
    <source>
        <dbReference type="ARBA" id="ARBA00020265"/>
    </source>
</evidence>
<sequence length="364" mass="40555">MATAKSRASSFSRNLTSTGAVSYIPGIKHGPNGTTFLSSGIPDLDKILGGGFPLGSLVMIMEDAEAPHHLLLLRTFMSQGLVHEQPLLYASPSRDPRTFLGTLPSPLLSKEEKTLKNEQEQEKGLRIAWQYKKYFGENQPNLENSRDTRREYCSEFDLRKPMERHLFSAKFVECFSTLDSSNLPAFRDSCSRFLEKVPRTDGGVRCAGRIAIHSFCAPQCGYFNNEWDMVSFIGSLKNMVRSSNAVVVVTFPPSLISPSLSKRWQHMADTLLSVRAIPDEAKEMSKLLTGYQDMFGLLHVHKVAQINTQVPVILEASTFSLKLQRRRYLVLERLHQAPVDGSSGTSYNTSTSCSGSSKASPFDF</sequence>
<dbReference type="InterPro" id="IPR027417">
    <property type="entry name" value="P-loop_NTPase"/>
</dbReference>
<dbReference type="GO" id="GO:0005737">
    <property type="term" value="C:cytoplasm"/>
    <property type="evidence" value="ECO:0007669"/>
    <property type="project" value="UniProtKB-SubCell"/>
</dbReference>
<evidence type="ECO:0000256" key="6">
    <source>
        <dbReference type="ARBA" id="ARBA00022490"/>
    </source>
</evidence>
<dbReference type="FunFam" id="3.40.50.300:FF:001766">
    <property type="entry name" value="Elongator complex protein 4"/>
    <property type="match status" value="1"/>
</dbReference>
<comment type="pathway">
    <text evidence="3">tRNA modification; 5-methoxycarbonylmethyl-2-thiouridine-tRNA biosynthesis.</text>
</comment>
<evidence type="ECO:0000313" key="11">
    <source>
        <dbReference type="Proteomes" id="UP001417504"/>
    </source>
</evidence>
<reference evidence="10 11" key="1">
    <citation type="submission" date="2024-01" db="EMBL/GenBank/DDBJ databases">
        <title>Genome assemblies of Stephania.</title>
        <authorList>
            <person name="Yang L."/>
        </authorList>
    </citation>
    <scope>NUCLEOTIDE SEQUENCE [LARGE SCALE GENOMIC DNA]</scope>
    <source>
        <strain evidence="10">QJT</strain>
        <tissue evidence="10">Leaf</tissue>
    </source>
</reference>
<keyword evidence="11" id="KW-1185">Reference proteome</keyword>
<evidence type="ECO:0000256" key="7">
    <source>
        <dbReference type="ARBA" id="ARBA00022694"/>
    </source>
</evidence>
<comment type="subcellular location">
    <subcellularLocation>
        <location evidence="2">Cytoplasm</location>
    </subcellularLocation>
    <subcellularLocation>
        <location evidence="1">Nucleus</location>
    </subcellularLocation>
</comment>
<dbReference type="GO" id="GO:0008023">
    <property type="term" value="C:transcription elongation factor complex"/>
    <property type="evidence" value="ECO:0007669"/>
    <property type="project" value="TreeGrafter"/>
</dbReference>
<dbReference type="PANTHER" id="PTHR12896">
    <property type="entry name" value="PAX6 NEIGHBOR PROTEIN PAXNEB"/>
    <property type="match status" value="1"/>
</dbReference>
<comment type="similarity">
    <text evidence="4">Belongs to the ELP4 family.</text>
</comment>
<dbReference type="CDD" id="cd19494">
    <property type="entry name" value="Elp4"/>
    <property type="match status" value="1"/>
</dbReference>
<dbReference type="GO" id="GO:0002098">
    <property type="term" value="P:tRNA wobble uridine modification"/>
    <property type="evidence" value="ECO:0007669"/>
    <property type="project" value="InterPro"/>
</dbReference>
<proteinExistence type="inferred from homology"/>
<dbReference type="Pfam" id="PF05625">
    <property type="entry name" value="PAXNEB"/>
    <property type="match status" value="1"/>
</dbReference>
<evidence type="ECO:0000256" key="1">
    <source>
        <dbReference type="ARBA" id="ARBA00004123"/>
    </source>
</evidence>
<evidence type="ECO:0000256" key="2">
    <source>
        <dbReference type="ARBA" id="ARBA00004496"/>
    </source>
</evidence>
<feature type="compositionally biased region" description="Low complexity" evidence="9">
    <location>
        <begin position="341"/>
        <end position="364"/>
    </location>
</feature>
<keyword evidence="8" id="KW-0539">Nucleus</keyword>
<evidence type="ECO:0000256" key="3">
    <source>
        <dbReference type="ARBA" id="ARBA00005043"/>
    </source>
</evidence>
<gene>
    <name evidence="10" type="ORF">Sjap_018832</name>
</gene>
<keyword evidence="6" id="KW-0963">Cytoplasm</keyword>
<evidence type="ECO:0000256" key="9">
    <source>
        <dbReference type="SAM" id="MobiDB-lite"/>
    </source>
</evidence>
<dbReference type="PANTHER" id="PTHR12896:SF1">
    <property type="entry name" value="ELONGATOR COMPLEX PROTEIN 4"/>
    <property type="match status" value="1"/>
</dbReference>